<name>A0ABT8G209_9MICO</name>
<dbReference type="Proteomes" id="UP001172738">
    <property type="component" value="Unassembled WGS sequence"/>
</dbReference>
<evidence type="ECO:0000256" key="2">
    <source>
        <dbReference type="ARBA" id="ARBA00023152"/>
    </source>
</evidence>
<sequence length="542" mass="56817">MTSAFLSTWAGVDHEAHVAVTASGDAAESVQTLTPALVEERVASRLGSGDPTLWGAEAEADARLRLGWTALHETARRHLGELEELFVDLRGEGVNRVVLVGMGGSTLAPTVICATYGVPLVTLDSTEPSQVRAAIAGDLAATVVVVASKSGGTVETQAIHSAVEEAFSREGLDFRRRMVIVTDPGSPLERQAREDGCRALFLADPHVGGRFSALSAFGLVPAALAGVPVLDLLDEAAAVAESLEEDDPANPALVLGAALAGLRRTLVLSDHGSGIVGLDEWIEQLVAGSTGKNRRGIVPVVAEPHAPELTQPDVLDCRLVSLTAIDESDGSHLTVSGTLGGQLLLWQHSVAIASRVLGVNPFDEPDIDNAKNAAREILDSDVMPDAPDLVDQGVELRATDGLLDGIGSLEDAVHALENHLTPDGYLAILAFLDKETSLALPGARRTLASRLARPVSFAWGPRYVHSSGQLHKGGPDSGVYLMLSSTYGEDLEIPGLPHTFGRLIRAQATGDFEALQALGRPVLHLTLTDRSQVAAVAALLEG</sequence>
<comment type="similarity">
    <text evidence="4">Belongs to the GPI family.</text>
</comment>
<dbReference type="InterPro" id="IPR001672">
    <property type="entry name" value="G6P_Isomerase"/>
</dbReference>
<evidence type="ECO:0000256" key="3">
    <source>
        <dbReference type="ARBA" id="ARBA00023235"/>
    </source>
</evidence>
<reference evidence="5" key="1">
    <citation type="submission" date="2023-06" db="EMBL/GenBank/DDBJ databases">
        <title>SYSU T00b26.</title>
        <authorList>
            <person name="Gao L."/>
            <person name="Fang B.-Z."/>
            <person name="Li W.-J."/>
        </authorList>
    </citation>
    <scope>NUCLEOTIDE SEQUENCE</scope>
    <source>
        <strain evidence="5">SYSU T00b26</strain>
    </source>
</reference>
<comment type="caution">
    <text evidence="5">The sequence shown here is derived from an EMBL/GenBank/DDBJ whole genome shotgun (WGS) entry which is preliminary data.</text>
</comment>
<comment type="catalytic activity">
    <reaction evidence="4">
        <text>alpha-D-glucose 6-phosphate = beta-D-fructose 6-phosphate</text>
        <dbReference type="Rhea" id="RHEA:11816"/>
        <dbReference type="ChEBI" id="CHEBI:57634"/>
        <dbReference type="ChEBI" id="CHEBI:58225"/>
        <dbReference type="EC" id="5.3.1.9"/>
    </reaction>
</comment>
<protein>
    <recommendedName>
        <fullName evidence="4">Glucose-6-phosphate isomerase</fullName>
        <ecNumber evidence="4">5.3.1.9</ecNumber>
    </recommendedName>
</protein>
<keyword evidence="6" id="KW-1185">Reference proteome</keyword>
<dbReference type="Pfam" id="PF00342">
    <property type="entry name" value="PGI"/>
    <property type="match status" value="1"/>
</dbReference>
<dbReference type="EMBL" id="JAUHPV010000005">
    <property type="protein sequence ID" value="MDN4473176.1"/>
    <property type="molecule type" value="Genomic_DNA"/>
</dbReference>
<dbReference type="EC" id="5.3.1.9" evidence="4"/>
<keyword evidence="1 4" id="KW-0312">Gluconeogenesis</keyword>
<dbReference type="PROSITE" id="PS51463">
    <property type="entry name" value="P_GLUCOSE_ISOMERASE_3"/>
    <property type="match status" value="1"/>
</dbReference>
<evidence type="ECO:0000256" key="1">
    <source>
        <dbReference type="ARBA" id="ARBA00022432"/>
    </source>
</evidence>
<keyword evidence="2 4" id="KW-0324">Glycolysis</keyword>
<dbReference type="SUPFAM" id="SSF53697">
    <property type="entry name" value="SIS domain"/>
    <property type="match status" value="1"/>
</dbReference>
<keyword evidence="3 4" id="KW-0413">Isomerase</keyword>
<dbReference type="PRINTS" id="PR00662">
    <property type="entry name" value="G6PISOMERASE"/>
</dbReference>
<dbReference type="GO" id="GO:0016853">
    <property type="term" value="F:isomerase activity"/>
    <property type="evidence" value="ECO:0007669"/>
    <property type="project" value="UniProtKB-KW"/>
</dbReference>
<dbReference type="RefSeq" id="WP_301128447.1">
    <property type="nucleotide sequence ID" value="NZ_JAUHPV010000005.1"/>
</dbReference>
<evidence type="ECO:0000256" key="4">
    <source>
        <dbReference type="RuleBase" id="RU000612"/>
    </source>
</evidence>
<comment type="pathway">
    <text evidence="4">Carbohydrate degradation; glycolysis; D-glyceraldehyde 3-phosphate and glycerone phosphate from D-glucose: step 2/4.</text>
</comment>
<evidence type="ECO:0000313" key="6">
    <source>
        <dbReference type="Proteomes" id="UP001172738"/>
    </source>
</evidence>
<dbReference type="Gene3D" id="3.40.50.10490">
    <property type="entry name" value="Glucose-6-phosphate isomerase like protein, domain 1"/>
    <property type="match status" value="3"/>
</dbReference>
<evidence type="ECO:0000313" key="5">
    <source>
        <dbReference type="EMBL" id="MDN4473176.1"/>
    </source>
</evidence>
<dbReference type="PANTHER" id="PTHR11469">
    <property type="entry name" value="GLUCOSE-6-PHOSPHATE ISOMERASE"/>
    <property type="match status" value="1"/>
</dbReference>
<proteinExistence type="inferred from homology"/>
<accession>A0ABT8G209</accession>
<gene>
    <name evidence="5" type="ORF">QQX04_09265</name>
</gene>
<dbReference type="InterPro" id="IPR046348">
    <property type="entry name" value="SIS_dom_sf"/>
</dbReference>
<organism evidence="5 6">
    <name type="scientific">Demequina zhanjiangensis</name>
    <dbReference type="NCBI Taxonomy" id="3051659"/>
    <lineage>
        <taxon>Bacteria</taxon>
        <taxon>Bacillati</taxon>
        <taxon>Actinomycetota</taxon>
        <taxon>Actinomycetes</taxon>
        <taxon>Micrococcales</taxon>
        <taxon>Demequinaceae</taxon>
        <taxon>Demequina</taxon>
    </lineage>
</organism>
<dbReference type="PANTHER" id="PTHR11469:SF1">
    <property type="entry name" value="GLUCOSE-6-PHOSPHATE ISOMERASE"/>
    <property type="match status" value="1"/>
</dbReference>